<sequence>MRILFPGLFVILPQMDRYSWQEALLTMKKTTKPNPAVMFFALVFSITAGILLFASWRCVGLVFLALAIGTLLGDVVTMIRK</sequence>
<evidence type="ECO:0000313" key="2">
    <source>
        <dbReference type="EMBL" id="MPN44080.1"/>
    </source>
</evidence>
<protein>
    <submittedName>
        <fullName evidence="2">Uncharacterized protein</fullName>
    </submittedName>
</protein>
<reference evidence="2" key="1">
    <citation type="submission" date="2019-08" db="EMBL/GenBank/DDBJ databases">
        <authorList>
            <person name="Kucharzyk K."/>
            <person name="Murdoch R.W."/>
            <person name="Higgins S."/>
            <person name="Loffler F."/>
        </authorList>
    </citation>
    <scope>NUCLEOTIDE SEQUENCE</scope>
</reference>
<dbReference type="AlphaFoldDB" id="A0A645HYU4"/>
<keyword evidence="1" id="KW-0472">Membrane</keyword>
<evidence type="ECO:0000256" key="1">
    <source>
        <dbReference type="SAM" id="Phobius"/>
    </source>
</evidence>
<dbReference type="EMBL" id="VSSQ01102928">
    <property type="protein sequence ID" value="MPN44080.1"/>
    <property type="molecule type" value="Genomic_DNA"/>
</dbReference>
<comment type="caution">
    <text evidence="2">The sequence shown here is derived from an EMBL/GenBank/DDBJ whole genome shotgun (WGS) entry which is preliminary data.</text>
</comment>
<accession>A0A645HYU4</accession>
<keyword evidence="1" id="KW-0812">Transmembrane</keyword>
<name>A0A645HYU4_9ZZZZ</name>
<proteinExistence type="predicted"/>
<gene>
    <name evidence="2" type="ORF">SDC9_191641</name>
</gene>
<feature type="transmembrane region" description="Helical" evidence="1">
    <location>
        <begin position="61"/>
        <end position="79"/>
    </location>
</feature>
<organism evidence="2">
    <name type="scientific">bioreactor metagenome</name>
    <dbReference type="NCBI Taxonomy" id="1076179"/>
    <lineage>
        <taxon>unclassified sequences</taxon>
        <taxon>metagenomes</taxon>
        <taxon>ecological metagenomes</taxon>
    </lineage>
</organism>
<feature type="transmembrane region" description="Helical" evidence="1">
    <location>
        <begin position="37"/>
        <end position="54"/>
    </location>
</feature>
<keyword evidence="1" id="KW-1133">Transmembrane helix</keyword>